<reference evidence="2" key="1">
    <citation type="submission" date="2014-07" db="EMBL/GenBank/DDBJ databases">
        <title>Identification of a novel salt tolerance gene in wild soybean by whole-genome sequencing.</title>
        <authorList>
            <person name="Lam H.-M."/>
            <person name="Qi X."/>
            <person name="Li M.-W."/>
            <person name="Liu X."/>
            <person name="Xie M."/>
            <person name="Ni M."/>
            <person name="Xu X."/>
        </authorList>
    </citation>
    <scope>NUCLEOTIDE SEQUENCE [LARGE SCALE GENOMIC DNA]</scope>
    <source>
        <tissue evidence="2">Root</tissue>
    </source>
</reference>
<sequence>MAKWISFAALFAILLLLISPELASAAQPSLILQLGRKLFQCGSAAVPVRGNTPSNGRS</sequence>
<dbReference type="Proteomes" id="UP000289340">
    <property type="component" value="Chromosome 4"/>
</dbReference>
<dbReference type="AlphaFoldDB" id="A0A0B2QI11"/>
<name>A0A0B2QI11_GLYSO</name>
<keyword evidence="4" id="KW-1185">Reference proteome</keyword>
<accession>A0A0B2QI11</accession>
<keyword evidence="1" id="KW-0732">Signal</keyword>
<feature type="chain" id="PRO_5040562812" evidence="1">
    <location>
        <begin position="26"/>
        <end position="58"/>
    </location>
</feature>
<protein>
    <submittedName>
        <fullName evidence="2">Uncharacterized protein</fullName>
    </submittedName>
</protein>
<proteinExistence type="predicted"/>
<feature type="signal peptide" evidence="1">
    <location>
        <begin position="1"/>
        <end position="25"/>
    </location>
</feature>
<evidence type="ECO:0000313" key="4">
    <source>
        <dbReference type="Proteomes" id="UP000289340"/>
    </source>
</evidence>
<dbReference type="EMBL" id="KN659064">
    <property type="protein sequence ID" value="KHN19548.1"/>
    <property type="molecule type" value="Genomic_DNA"/>
</dbReference>
<evidence type="ECO:0000313" key="3">
    <source>
        <dbReference type="EMBL" id="RZC17921.1"/>
    </source>
</evidence>
<evidence type="ECO:0000256" key="1">
    <source>
        <dbReference type="SAM" id="SignalP"/>
    </source>
</evidence>
<organism evidence="2">
    <name type="scientific">Glycine soja</name>
    <name type="common">Wild soybean</name>
    <dbReference type="NCBI Taxonomy" id="3848"/>
    <lineage>
        <taxon>Eukaryota</taxon>
        <taxon>Viridiplantae</taxon>
        <taxon>Streptophyta</taxon>
        <taxon>Embryophyta</taxon>
        <taxon>Tracheophyta</taxon>
        <taxon>Spermatophyta</taxon>
        <taxon>Magnoliopsida</taxon>
        <taxon>eudicotyledons</taxon>
        <taxon>Gunneridae</taxon>
        <taxon>Pentapetalae</taxon>
        <taxon>rosids</taxon>
        <taxon>fabids</taxon>
        <taxon>Fabales</taxon>
        <taxon>Fabaceae</taxon>
        <taxon>Papilionoideae</taxon>
        <taxon>50 kb inversion clade</taxon>
        <taxon>NPAAA clade</taxon>
        <taxon>indigoferoid/millettioid clade</taxon>
        <taxon>Phaseoleae</taxon>
        <taxon>Glycine</taxon>
        <taxon>Glycine subgen. Soja</taxon>
    </lineage>
</organism>
<dbReference type="Proteomes" id="UP000053555">
    <property type="component" value="Unassembled WGS sequence"/>
</dbReference>
<reference evidence="3 4" key="2">
    <citation type="submission" date="2018-09" db="EMBL/GenBank/DDBJ databases">
        <title>A high-quality reference genome of wild soybean provides a powerful tool to mine soybean genomes.</title>
        <authorList>
            <person name="Xie M."/>
            <person name="Chung C.Y.L."/>
            <person name="Li M.-W."/>
            <person name="Wong F.-L."/>
            <person name="Chan T.-F."/>
            <person name="Lam H.-M."/>
        </authorList>
    </citation>
    <scope>NUCLEOTIDE SEQUENCE [LARGE SCALE GENOMIC DNA]</scope>
    <source>
        <strain evidence="4">cv. W05</strain>
        <tissue evidence="3">Hypocotyl of etiolated seedlings</tissue>
    </source>
</reference>
<evidence type="ECO:0000313" key="2">
    <source>
        <dbReference type="EMBL" id="KHN19548.1"/>
    </source>
</evidence>
<dbReference type="EMBL" id="QZWG01000004">
    <property type="protein sequence ID" value="RZC17921.1"/>
    <property type="molecule type" value="Genomic_DNA"/>
</dbReference>
<gene>
    <name evidence="3" type="ORF">D0Y65_010564</name>
    <name evidence="2" type="ORF">glysoja_027805</name>
</gene>